<organism evidence="2 3">
    <name type="scientific">Solimicrobium silvestre</name>
    <dbReference type="NCBI Taxonomy" id="2099400"/>
    <lineage>
        <taxon>Bacteria</taxon>
        <taxon>Pseudomonadati</taxon>
        <taxon>Pseudomonadota</taxon>
        <taxon>Betaproteobacteria</taxon>
        <taxon>Burkholderiales</taxon>
        <taxon>Oxalobacteraceae</taxon>
        <taxon>Solimicrobium</taxon>
    </lineage>
</organism>
<dbReference type="Proteomes" id="UP000237839">
    <property type="component" value="Unassembled WGS sequence"/>
</dbReference>
<keyword evidence="1" id="KW-1277">Toxin-antitoxin system</keyword>
<accession>A0A2S9H0C6</accession>
<name>A0A2S9H0C6_9BURK</name>
<protein>
    <submittedName>
        <fullName evidence="2">Plasmid stabilization system protein</fullName>
    </submittedName>
</protein>
<keyword evidence="3" id="KW-1185">Reference proteome</keyword>
<dbReference type="Pfam" id="PF05016">
    <property type="entry name" value="ParE_toxin"/>
    <property type="match status" value="1"/>
</dbReference>
<sequence length="94" mass="10642">MKRVKRTQTYLDDLNAIEAHITVQDSPQAAADLWLHIDGQVDLLADPNHPRRKGLVVPDAIELVAHPNYLVILDEDETTVAVLNVLHVKRKHPR</sequence>
<proteinExistence type="predicted"/>
<evidence type="ECO:0000313" key="2">
    <source>
        <dbReference type="EMBL" id="PRC93435.1"/>
    </source>
</evidence>
<dbReference type="EMBL" id="PUGF01000007">
    <property type="protein sequence ID" value="PRC93435.1"/>
    <property type="molecule type" value="Genomic_DNA"/>
</dbReference>
<evidence type="ECO:0000313" key="3">
    <source>
        <dbReference type="Proteomes" id="UP000237839"/>
    </source>
</evidence>
<dbReference type="Gene3D" id="3.30.2310.20">
    <property type="entry name" value="RelE-like"/>
    <property type="match status" value="1"/>
</dbReference>
<dbReference type="RefSeq" id="WP_105531485.1">
    <property type="nucleotide sequence ID" value="NZ_PUGF01000007.1"/>
</dbReference>
<comment type="caution">
    <text evidence="2">The sequence shown here is derived from an EMBL/GenBank/DDBJ whole genome shotgun (WGS) entry which is preliminary data.</text>
</comment>
<dbReference type="InterPro" id="IPR035093">
    <property type="entry name" value="RelE/ParE_toxin_dom_sf"/>
</dbReference>
<dbReference type="OrthoDB" id="9798046at2"/>
<dbReference type="AlphaFoldDB" id="A0A2S9H0C6"/>
<gene>
    <name evidence="2" type="ORF">S2091_1822</name>
</gene>
<evidence type="ECO:0000256" key="1">
    <source>
        <dbReference type="ARBA" id="ARBA00022649"/>
    </source>
</evidence>
<reference evidence="2 3" key="1">
    <citation type="submission" date="2018-02" db="EMBL/GenBank/DDBJ databases">
        <title>Solimicrobium silvestre gen. nov., sp. nov., isolated from alpine forest soil.</title>
        <authorList>
            <person name="Margesin R."/>
            <person name="Albuquerque L."/>
            <person name="Zhang D.-C."/>
            <person name="Froufe H.J.C."/>
            <person name="Severino R."/>
            <person name="Roxo I."/>
            <person name="Egas C."/>
            <person name="Da Costa M.S."/>
        </authorList>
    </citation>
    <scope>NUCLEOTIDE SEQUENCE [LARGE SCALE GENOMIC DNA]</scope>
    <source>
        <strain evidence="2 3">S20-91</strain>
    </source>
</reference>
<dbReference type="InterPro" id="IPR007712">
    <property type="entry name" value="RelE/ParE_toxin"/>
</dbReference>